<proteinExistence type="predicted"/>
<dbReference type="GO" id="GO:0015297">
    <property type="term" value="F:antiporter activity"/>
    <property type="evidence" value="ECO:0007669"/>
    <property type="project" value="UniProtKB-KW"/>
</dbReference>
<keyword evidence="11" id="KW-1185">Reference proteome</keyword>
<name>A0AA40EPF8_9PEZI</name>
<feature type="transmembrane region" description="Helical" evidence="8">
    <location>
        <begin position="323"/>
        <end position="340"/>
    </location>
</feature>
<organism evidence="10 11">
    <name type="scientific">Schizothecium vesticola</name>
    <dbReference type="NCBI Taxonomy" id="314040"/>
    <lineage>
        <taxon>Eukaryota</taxon>
        <taxon>Fungi</taxon>
        <taxon>Dikarya</taxon>
        <taxon>Ascomycota</taxon>
        <taxon>Pezizomycotina</taxon>
        <taxon>Sordariomycetes</taxon>
        <taxon>Sordariomycetidae</taxon>
        <taxon>Sordariales</taxon>
        <taxon>Schizotheciaceae</taxon>
        <taxon>Schizothecium</taxon>
    </lineage>
</organism>
<dbReference type="GO" id="GO:0016020">
    <property type="term" value="C:membrane"/>
    <property type="evidence" value="ECO:0007669"/>
    <property type="project" value="UniProtKB-SubCell"/>
</dbReference>
<evidence type="ECO:0000313" key="10">
    <source>
        <dbReference type="EMBL" id="KAK0743079.1"/>
    </source>
</evidence>
<dbReference type="Pfam" id="PF00999">
    <property type="entry name" value="Na_H_Exchanger"/>
    <property type="match status" value="1"/>
</dbReference>
<keyword evidence="2" id="KW-0813">Transport</keyword>
<keyword evidence="5 8" id="KW-1133">Transmembrane helix</keyword>
<evidence type="ECO:0000256" key="2">
    <source>
        <dbReference type="ARBA" id="ARBA00022448"/>
    </source>
</evidence>
<dbReference type="GO" id="GO:1902600">
    <property type="term" value="P:proton transmembrane transport"/>
    <property type="evidence" value="ECO:0007669"/>
    <property type="project" value="InterPro"/>
</dbReference>
<feature type="transmembrane region" description="Helical" evidence="8">
    <location>
        <begin position="352"/>
        <end position="372"/>
    </location>
</feature>
<feature type="transmembrane region" description="Helical" evidence="8">
    <location>
        <begin position="99"/>
        <end position="121"/>
    </location>
</feature>
<keyword evidence="3" id="KW-0050">Antiport</keyword>
<feature type="transmembrane region" description="Helical" evidence="8">
    <location>
        <begin position="208"/>
        <end position="226"/>
    </location>
</feature>
<feature type="transmembrane region" description="Helical" evidence="8">
    <location>
        <begin position="247"/>
        <end position="275"/>
    </location>
</feature>
<dbReference type="PANTHER" id="PTHR43562">
    <property type="entry name" value="NAPA-TYPE SODIUM/HYDROGEN ANTIPORTER"/>
    <property type="match status" value="1"/>
</dbReference>
<evidence type="ECO:0000256" key="6">
    <source>
        <dbReference type="ARBA" id="ARBA00023065"/>
    </source>
</evidence>
<evidence type="ECO:0000256" key="7">
    <source>
        <dbReference type="ARBA" id="ARBA00023136"/>
    </source>
</evidence>
<evidence type="ECO:0000256" key="8">
    <source>
        <dbReference type="SAM" id="Phobius"/>
    </source>
</evidence>
<gene>
    <name evidence="10" type="ORF">B0T18DRAFT_174980</name>
</gene>
<evidence type="ECO:0000256" key="3">
    <source>
        <dbReference type="ARBA" id="ARBA00022449"/>
    </source>
</evidence>
<evidence type="ECO:0000256" key="1">
    <source>
        <dbReference type="ARBA" id="ARBA00004141"/>
    </source>
</evidence>
<dbReference type="EMBL" id="JAUKUD010000005">
    <property type="protein sequence ID" value="KAK0743079.1"/>
    <property type="molecule type" value="Genomic_DNA"/>
</dbReference>
<dbReference type="Gene3D" id="1.20.1530.20">
    <property type="match status" value="1"/>
</dbReference>
<feature type="domain" description="Cation/H+ exchanger transmembrane" evidence="9">
    <location>
        <begin position="37"/>
        <end position="453"/>
    </location>
</feature>
<reference evidence="10" key="1">
    <citation type="submission" date="2023-06" db="EMBL/GenBank/DDBJ databases">
        <title>Genome-scale phylogeny and comparative genomics of the fungal order Sordariales.</title>
        <authorList>
            <consortium name="Lawrence Berkeley National Laboratory"/>
            <person name="Hensen N."/>
            <person name="Bonometti L."/>
            <person name="Westerberg I."/>
            <person name="Brannstrom I.O."/>
            <person name="Guillou S."/>
            <person name="Cros-Aarteil S."/>
            <person name="Calhoun S."/>
            <person name="Haridas S."/>
            <person name="Kuo A."/>
            <person name="Mondo S."/>
            <person name="Pangilinan J."/>
            <person name="Riley R."/>
            <person name="LaButti K."/>
            <person name="Andreopoulos B."/>
            <person name="Lipzen A."/>
            <person name="Chen C."/>
            <person name="Yanf M."/>
            <person name="Daum C."/>
            <person name="Ng V."/>
            <person name="Clum A."/>
            <person name="Steindorff A."/>
            <person name="Ohm R."/>
            <person name="Martin F."/>
            <person name="Silar P."/>
            <person name="Natvig D."/>
            <person name="Lalanne C."/>
            <person name="Gautier V."/>
            <person name="Ament-velasquez S.L."/>
            <person name="Kruys A."/>
            <person name="Hutchinson M.I."/>
            <person name="Powell A.J."/>
            <person name="Barry K."/>
            <person name="Miller A.N."/>
            <person name="Grigoriev I.V."/>
            <person name="Debuchy R."/>
            <person name="Gladieux P."/>
            <person name="Thoren M.H."/>
            <person name="Johannesson H."/>
        </authorList>
    </citation>
    <scope>NUCLEOTIDE SEQUENCE</scope>
    <source>
        <strain evidence="10">SMH3187-1</strain>
    </source>
</reference>
<comment type="subcellular location">
    <subcellularLocation>
        <location evidence="1">Membrane</location>
        <topology evidence="1">Multi-pass membrane protein</topology>
    </subcellularLocation>
</comment>
<feature type="transmembrane region" description="Helical" evidence="8">
    <location>
        <begin position="133"/>
        <end position="154"/>
    </location>
</feature>
<feature type="transmembrane region" description="Helical" evidence="8">
    <location>
        <begin position="71"/>
        <end position="92"/>
    </location>
</feature>
<dbReference type="AlphaFoldDB" id="A0AA40EPF8"/>
<dbReference type="InterPro" id="IPR006153">
    <property type="entry name" value="Cation/H_exchanger_TM"/>
</dbReference>
<feature type="transmembrane region" description="Helical" evidence="8">
    <location>
        <begin position="166"/>
        <end position="188"/>
    </location>
</feature>
<protein>
    <submittedName>
        <fullName evidence="10">Cation/H+ exchanger</fullName>
    </submittedName>
</protein>
<evidence type="ECO:0000256" key="4">
    <source>
        <dbReference type="ARBA" id="ARBA00022692"/>
    </source>
</evidence>
<evidence type="ECO:0000313" key="11">
    <source>
        <dbReference type="Proteomes" id="UP001172155"/>
    </source>
</evidence>
<dbReference type="PANTHER" id="PTHR43562:SF2">
    <property type="entry name" value="SODIUM-HYDROGEN ANTIPORTER"/>
    <property type="match status" value="1"/>
</dbReference>
<comment type="caution">
    <text evidence="10">The sequence shown here is derived from an EMBL/GenBank/DDBJ whole genome shotgun (WGS) entry which is preliminary data.</text>
</comment>
<accession>A0AA40EPF8</accession>
<feature type="transmembrane region" description="Helical" evidence="8">
    <location>
        <begin position="43"/>
        <end position="65"/>
    </location>
</feature>
<sequence>MAAAEGGAFLEYREPNIISILTLISFFLFLAIAEWASDKILRAGLIGQIVVGLIYGVPVGNILALEWQETFLALGYIGLILIIFEGGLTIRLDLLRQNFVLSVVAALLGLLTPIALSFALLYAGFGHGAIESFIVGTALCSTSLGTTFVVINSASKDVDFSQTRVGTVLISAAILDDVCGLVLVSVIHQLRGLADSDGSLGWIIGRPILASGLLAILTPLISKFVLGPAFRGFCEARFARLKHVSNILLMVLVLSAFLAISAYAGASVLFGSFLAGTVLSSLPSRHSDGPFVVTSRKHGEESLEKTPTFLHTFEKYILDVQRYVLQPLFFASIGFSVPFLDMWMGEMIWKGIVFSILMVCGKLVVGICVPVWDLIASSKSMHSVEEPTAITNWAPAALLGTAMVARGEIGLLIIQIGLNETPYLSEKAFIIAIWAIVLNTIVGPMSVGILLRKFGARIANDSRWGTQAKDQALDAHRVGMSLNELPRSSSSAQHPRDGER</sequence>
<evidence type="ECO:0000259" key="9">
    <source>
        <dbReference type="Pfam" id="PF00999"/>
    </source>
</evidence>
<keyword evidence="6" id="KW-0406">Ion transport</keyword>
<dbReference type="InterPro" id="IPR038770">
    <property type="entry name" value="Na+/solute_symporter_sf"/>
</dbReference>
<keyword evidence="4 8" id="KW-0812">Transmembrane</keyword>
<feature type="transmembrane region" description="Helical" evidence="8">
    <location>
        <begin position="17"/>
        <end position="36"/>
    </location>
</feature>
<keyword evidence="7 8" id="KW-0472">Membrane</keyword>
<evidence type="ECO:0000256" key="5">
    <source>
        <dbReference type="ARBA" id="ARBA00022989"/>
    </source>
</evidence>
<feature type="transmembrane region" description="Helical" evidence="8">
    <location>
        <begin position="428"/>
        <end position="451"/>
    </location>
</feature>
<dbReference type="Proteomes" id="UP001172155">
    <property type="component" value="Unassembled WGS sequence"/>
</dbReference>